<evidence type="ECO:0000256" key="7">
    <source>
        <dbReference type="ARBA" id="ARBA00022692"/>
    </source>
</evidence>
<keyword evidence="5" id="KW-0997">Cell inner membrane</keyword>
<feature type="transmembrane region" description="Helical" evidence="13">
    <location>
        <begin position="53"/>
        <end position="76"/>
    </location>
</feature>
<keyword evidence="7 13" id="KW-0812">Transmembrane</keyword>
<evidence type="ECO:0000256" key="8">
    <source>
        <dbReference type="ARBA" id="ARBA00022723"/>
    </source>
</evidence>
<keyword evidence="6 13" id="KW-0349">Heme</keyword>
<comment type="caution">
    <text evidence="14">The sequence shown here is derived from an EMBL/GenBank/DDBJ whole genome shotgun (WGS) entry which is preliminary data.</text>
</comment>
<feature type="transmembrane region" description="Helical" evidence="13">
    <location>
        <begin position="319"/>
        <end position="341"/>
    </location>
</feature>
<comment type="subcellular location">
    <subcellularLocation>
        <location evidence="1">Cell inner membrane</location>
        <topology evidence="1">Multi-pass membrane protein</topology>
    </subcellularLocation>
    <subcellularLocation>
        <location evidence="13">Cell membrane</location>
    </subcellularLocation>
</comment>
<evidence type="ECO:0000256" key="2">
    <source>
        <dbReference type="ARBA" id="ARBA00009819"/>
    </source>
</evidence>
<gene>
    <name evidence="14" type="ORF">GJ688_17160</name>
</gene>
<evidence type="ECO:0000256" key="5">
    <source>
        <dbReference type="ARBA" id="ARBA00022519"/>
    </source>
</evidence>
<feature type="transmembrane region" description="Helical" evidence="13">
    <location>
        <begin position="124"/>
        <end position="145"/>
    </location>
</feature>
<keyword evidence="9 13" id="KW-0249">Electron transport</keyword>
<dbReference type="GO" id="GO:0046872">
    <property type="term" value="F:metal ion binding"/>
    <property type="evidence" value="ECO:0007669"/>
    <property type="project" value="UniProtKB-UniRule"/>
</dbReference>
<dbReference type="AlphaFoldDB" id="A0A6I3SNT0"/>
<evidence type="ECO:0000256" key="6">
    <source>
        <dbReference type="ARBA" id="ARBA00022617"/>
    </source>
</evidence>
<evidence type="ECO:0000256" key="13">
    <source>
        <dbReference type="PIRNR" id="PIRNR006446"/>
    </source>
</evidence>
<feature type="transmembrane region" description="Helical" evidence="13">
    <location>
        <begin position="353"/>
        <end position="375"/>
    </location>
</feature>
<name>A0A6I3SNT0_HELMO</name>
<dbReference type="RefSeq" id="WP_155477746.1">
    <property type="nucleotide sequence ID" value="NZ_WNKU01000031.1"/>
</dbReference>
<dbReference type="GO" id="GO:0005886">
    <property type="term" value="C:plasma membrane"/>
    <property type="evidence" value="ECO:0007669"/>
    <property type="project" value="UniProtKB-SubCell"/>
</dbReference>
<dbReference type="PANTHER" id="PTHR30365">
    <property type="entry name" value="CYTOCHROME D UBIQUINOL OXIDASE"/>
    <property type="match status" value="1"/>
</dbReference>
<dbReference type="PIRSF" id="PIRSF006446">
    <property type="entry name" value="Cyt_quinol_oxidase_1"/>
    <property type="match status" value="1"/>
</dbReference>
<evidence type="ECO:0000256" key="1">
    <source>
        <dbReference type="ARBA" id="ARBA00004429"/>
    </source>
</evidence>
<reference evidence="14 15" key="1">
    <citation type="submission" date="2019-11" db="EMBL/GenBank/DDBJ databases">
        <title>Whole-genome sequence of a the green, strictly anaerobic photosynthetic bacterium Heliobacillus mobilis DSM 6151.</title>
        <authorList>
            <person name="Kyndt J.A."/>
            <person name="Meyer T.E."/>
        </authorList>
    </citation>
    <scope>NUCLEOTIDE SEQUENCE [LARGE SCALE GENOMIC DNA]</scope>
    <source>
        <strain evidence="14 15">DSM 6151</strain>
    </source>
</reference>
<dbReference type="OrthoDB" id="9807042at2"/>
<dbReference type="GO" id="GO:0020037">
    <property type="term" value="F:heme binding"/>
    <property type="evidence" value="ECO:0007669"/>
    <property type="project" value="TreeGrafter"/>
</dbReference>
<comment type="similarity">
    <text evidence="2 13">Belongs to the cytochrome ubiquinol oxidase subunit 1 family.</text>
</comment>
<keyword evidence="15" id="KW-1185">Reference proteome</keyword>
<dbReference type="GO" id="GO:0016682">
    <property type="term" value="F:oxidoreductase activity, acting on diphenols and related substances as donors, oxygen as acceptor"/>
    <property type="evidence" value="ECO:0007669"/>
    <property type="project" value="TreeGrafter"/>
</dbReference>
<keyword evidence="8 13" id="KW-0479">Metal-binding</keyword>
<evidence type="ECO:0000256" key="3">
    <source>
        <dbReference type="ARBA" id="ARBA00022448"/>
    </source>
</evidence>
<evidence type="ECO:0000313" key="15">
    <source>
        <dbReference type="Proteomes" id="UP000430670"/>
    </source>
</evidence>
<feature type="transmembrane region" description="Helical" evidence="13">
    <location>
        <begin position="12"/>
        <end position="33"/>
    </location>
</feature>
<sequence length="451" mass="50646">MDVVLLSRIQFALTAGFHFIFPPLTIGMAWLIFIMQTKYLRSGDELYARMSRFWLKLFAISFVVGVATGITMEFQFGTNWSEYSRFVGDIFGGPLAAEGIFAFFLESAFMGVLIWGANRVSKKMYWFSSLMVAVGSTLSALWIIIANSWQQTPTAYHIINGRAELTDFWAAIMNPSTVPRYLHTVDGALITGAFFVMGISAYYLLRQRHLDFAKGSMKYALIVALAASLVQLYFGHMHSVQVAETQPEKLAALEGLFESEKEAPLLIFGIPDEKAGVTHFRIGIPKALSLLAHDDPEAEVKGLHAFPEDERPPVLMPFLSFHLMVGLGTFFILFTLWGLWLWKKDTLWTNRNFLTIALWSIPLPFIANEVGWIAAEVGRQPWIVYKLLKTVDGISFTVPAWQILTSIILFVAIYILLFVAWFFLLRKKLAAGPEEPNTGVIRNVSGTGVSL</sequence>
<feature type="transmembrane region" description="Helical" evidence="13">
    <location>
        <begin position="217"/>
        <end position="234"/>
    </location>
</feature>
<dbReference type="GO" id="GO:0019646">
    <property type="term" value="P:aerobic electron transport chain"/>
    <property type="evidence" value="ECO:0007669"/>
    <property type="project" value="InterPro"/>
</dbReference>
<evidence type="ECO:0000256" key="12">
    <source>
        <dbReference type="ARBA" id="ARBA00023136"/>
    </source>
</evidence>
<organism evidence="14 15">
    <name type="scientific">Heliobacterium mobile</name>
    <name type="common">Heliobacillus mobilis</name>
    <dbReference type="NCBI Taxonomy" id="28064"/>
    <lineage>
        <taxon>Bacteria</taxon>
        <taxon>Bacillati</taxon>
        <taxon>Bacillota</taxon>
        <taxon>Clostridia</taxon>
        <taxon>Eubacteriales</taxon>
        <taxon>Heliobacteriaceae</taxon>
        <taxon>Heliobacterium</taxon>
    </lineage>
</organism>
<feature type="transmembrane region" description="Helical" evidence="13">
    <location>
        <begin position="96"/>
        <end position="117"/>
    </location>
</feature>
<evidence type="ECO:0000256" key="4">
    <source>
        <dbReference type="ARBA" id="ARBA00022475"/>
    </source>
</evidence>
<evidence type="ECO:0000256" key="9">
    <source>
        <dbReference type="ARBA" id="ARBA00022982"/>
    </source>
</evidence>
<keyword evidence="12 13" id="KW-0472">Membrane</keyword>
<accession>A0A6I3SNT0</accession>
<dbReference type="PANTHER" id="PTHR30365:SF0">
    <property type="entry name" value="CYTOCHROME BD-I UBIQUINOL OXIDASE SUBUNIT 1"/>
    <property type="match status" value="1"/>
</dbReference>
<dbReference type="InterPro" id="IPR002585">
    <property type="entry name" value="Cyt-d_ubiquinol_oxidase_su_1"/>
</dbReference>
<dbReference type="Proteomes" id="UP000430670">
    <property type="component" value="Unassembled WGS sequence"/>
</dbReference>
<protein>
    <submittedName>
        <fullName evidence="14">Cytochrome ubiquinol oxidase subunit I</fullName>
    </submittedName>
</protein>
<feature type="transmembrane region" description="Helical" evidence="13">
    <location>
        <begin position="187"/>
        <end position="205"/>
    </location>
</feature>
<dbReference type="EMBL" id="WNKU01000031">
    <property type="protein sequence ID" value="MTV50668.1"/>
    <property type="molecule type" value="Genomic_DNA"/>
</dbReference>
<keyword evidence="11 13" id="KW-0408">Iron</keyword>
<evidence type="ECO:0000313" key="14">
    <source>
        <dbReference type="EMBL" id="MTV50668.1"/>
    </source>
</evidence>
<dbReference type="GO" id="GO:0070069">
    <property type="term" value="C:cytochrome complex"/>
    <property type="evidence" value="ECO:0007669"/>
    <property type="project" value="UniProtKB-UniRule"/>
</dbReference>
<evidence type="ECO:0000256" key="10">
    <source>
        <dbReference type="ARBA" id="ARBA00022989"/>
    </source>
</evidence>
<dbReference type="Pfam" id="PF01654">
    <property type="entry name" value="Cyt_bd_oxida_I"/>
    <property type="match status" value="1"/>
</dbReference>
<feature type="transmembrane region" description="Helical" evidence="13">
    <location>
        <begin position="400"/>
        <end position="424"/>
    </location>
</feature>
<keyword evidence="10 13" id="KW-1133">Transmembrane helix</keyword>
<proteinExistence type="inferred from homology"/>
<evidence type="ECO:0000256" key="11">
    <source>
        <dbReference type="ARBA" id="ARBA00023004"/>
    </source>
</evidence>
<dbReference type="GO" id="GO:0009055">
    <property type="term" value="F:electron transfer activity"/>
    <property type="evidence" value="ECO:0007669"/>
    <property type="project" value="UniProtKB-UniRule"/>
</dbReference>
<keyword evidence="3 13" id="KW-0813">Transport</keyword>
<keyword evidence="4 13" id="KW-1003">Cell membrane</keyword>